<feature type="transmembrane region" description="Helical" evidence="6">
    <location>
        <begin position="164"/>
        <end position="183"/>
    </location>
</feature>
<keyword evidence="4 6" id="KW-1133">Transmembrane helix</keyword>
<keyword evidence="2" id="KW-1003">Cell membrane</keyword>
<dbReference type="Proteomes" id="UP000637002">
    <property type="component" value="Unassembled WGS sequence"/>
</dbReference>
<dbReference type="EMBL" id="BMGG01000005">
    <property type="protein sequence ID" value="GGC70035.1"/>
    <property type="molecule type" value="Genomic_DNA"/>
</dbReference>
<keyword evidence="8" id="KW-1185">Reference proteome</keyword>
<dbReference type="Pfam" id="PF02653">
    <property type="entry name" value="BPD_transp_2"/>
    <property type="match status" value="1"/>
</dbReference>
<evidence type="ECO:0000256" key="6">
    <source>
        <dbReference type="SAM" id="Phobius"/>
    </source>
</evidence>
<dbReference type="GO" id="GO:0005886">
    <property type="term" value="C:plasma membrane"/>
    <property type="evidence" value="ECO:0007669"/>
    <property type="project" value="UniProtKB-SubCell"/>
</dbReference>
<keyword evidence="3 6" id="KW-0812">Transmembrane</keyword>
<gene>
    <name evidence="7" type="ORF">GCM10010994_30760</name>
</gene>
<feature type="transmembrane region" description="Helical" evidence="6">
    <location>
        <begin position="247"/>
        <end position="275"/>
    </location>
</feature>
<organism evidence="7 8">
    <name type="scientific">Chelatococcus reniformis</name>
    <dbReference type="NCBI Taxonomy" id="1494448"/>
    <lineage>
        <taxon>Bacteria</taxon>
        <taxon>Pseudomonadati</taxon>
        <taxon>Pseudomonadota</taxon>
        <taxon>Alphaproteobacteria</taxon>
        <taxon>Hyphomicrobiales</taxon>
        <taxon>Chelatococcaceae</taxon>
        <taxon>Chelatococcus</taxon>
    </lineage>
</organism>
<evidence type="ECO:0000256" key="1">
    <source>
        <dbReference type="ARBA" id="ARBA00004651"/>
    </source>
</evidence>
<dbReference type="PANTHER" id="PTHR30482">
    <property type="entry name" value="HIGH-AFFINITY BRANCHED-CHAIN AMINO ACID TRANSPORT SYSTEM PERMEASE"/>
    <property type="match status" value="1"/>
</dbReference>
<evidence type="ECO:0000313" key="7">
    <source>
        <dbReference type="EMBL" id="GGC70035.1"/>
    </source>
</evidence>
<evidence type="ECO:0000256" key="5">
    <source>
        <dbReference type="ARBA" id="ARBA00023136"/>
    </source>
</evidence>
<feature type="transmembrane region" description="Helical" evidence="6">
    <location>
        <begin position="116"/>
        <end position="134"/>
    </location>
</feature>
<dbReference type="AlphaFoldDB" id="A0A916UE28"/>
<feature type="transmembrane region" description="Helical" evidence="6">
    <location>
        <begin position="12"/>
        <end position="31"/>
    </location>
</feature>
<evidence type="ECO:0000313" key="8">
    <source>
        <dbReference type="Proteomes" id="UP000637002"/>
    </source>
</evidence>
<proteinExistence type="predicted"/>
<accession>A0A916UE28</accession>
<comment type="caution">
    <text evidence="7">The sequence shown here is derived from an EMBL/GenBank/DDBJ whole genome shotgun (WGS) entry which is preliminary data.</text>
</comment>
<dbReference type="CDD" id="cd06581">
    <property type="entry name" value="TM_PBP1_LivM_like"/>
    <property type="match status" value="1"/>
</dbReference>
<name>A0A916UE28_9HYPH</name>
<comment type="subcellular location">
    <subcellularLocation>
        <location evidence="1">Cell membrane</location>
        <topology evidence="1">Multi-pass membrane protein</topology>
    </subcellularLocation>
</comment>
<keyword evidence="5 6" id="KW-0472">Membrane</keyword>
<reference evidence="7" key="1">
    <citation type="journal article" date="2014" name="Int. J. Syst. Evol. Microbiol.">
        <title>Complete genome sequence of Corynebacterium casei LMG S-19264T (=DSM 44701T), isolated from a smear-ripened cheese.</title>
        <authorList>
            <consortium name="US DOE Joint Genome Institute (JGI-PGF)"/>
            <person name="Walter F."/>
            <person name="Albersmeier A."/>
            <person name="Kalinowski J."/>
            <person name="Ruckert C."/>
        </authorList>
    </citation>
    <scope>NUCLEOTIDE SEQUENCE</scope>
    <source>
        <strain evidence="7">CGMCC 1.12919</strain>
    </source>
</reference>
<evidence type="ECO:0000256" key="3">
    <source>
        <dbReference type="ARBA" id="ARBA00022692"/>
    </source>
</evidence>
<evidence type="ECO:0000256" key="4">
    <source>
        <dbReference type="ARBA" id="ARBA00022989"/>
    </source>
</evidence>
<feature type="transmembrane region" description="Helical" evidence="6">
    <location>
        <begin position="287"/>
        <end position="309"/>
    </location>
</feature>
<dbReference type="InterPro" id="IPR001851">
    <property type="entry name" value="ABC_transp_permease"/>
</dbReference>
<sequence>MTMRNMLRTIAFTDWLSIAILLAFAIVPFLTGDFFTLSLTNQILIAVTAALSVHIMLRMDLLSFAVPAFMAIGGYAAAMTAQAGATNLVVLLAVSFASAAIVALPLGALVLRLRGVYFVLVTFIFTEILQLLIFETPGLTGGSNGIPRIPAPTLGPLVLNTNHLIVLVSICVAVIATVVTMGLTRRYGQEFASIEENETLAQSLGLVAWHYRTIGFVVAGGIAGMAGFALVNLLLTAHPTSFTSMSSVFYIAYVLIGGRRTILGAVVGSCLLVWATKVFSSHGEYSAGFFGLLLIIVVTAAPNGLVGLAQHLLGRVKPRSASPRPEVADAHV</sequence>
<feature type="transmembrane region" description="Helical" evidence="6">
    <location>
        <begin position="37"/>
        <end position="57"/>
    </location>
</feature>
<feature type="transmembrane region" description="Helical" evidence="6">
    <location>
        <begin position="64"/>
        <end position="82"/>
    </location>
</feature>
<evidence type="ECO:0000256" key="2">
    <source>
        <dbReference type="ARBA" id="ARBA00022475"/>
    </source>
</evidence>
<dbReference type="GO" id="GO:0015658">
    <property type="term" value="F:branched-chain amino acid transmembrane transporter activity"/>
    <property type="evidence" value="ECO:0007669"/>
    <property type="project" value="InterPro"/>
</dbReference>
<dbReference type="InterPro" id="IPR043428">
    <property type="entry name" value="LivM-like"/>
</dbReference>
<reference evidence="7" key="2">
    <citation type="submission" date="2020-09" db="EMBL/GenBank/DDBJ databases">
        <authorList>
            <person name="Sun Q."/>
            <person name="Zhou Y."/>
        </authorList>
    </citation>
    <scope>NUCLEOTIDE SEQUENCE</scope>
    <source>
        <strain evidence="7">CGMCC 1.12919</strain>
    </source>
</reference>
<dbReference type="PANTHER" id="PTHR30482:SF20">
    <property type="entry name" value="HIGH-AFFINITY BRANCHED-CHAIN AMINO ACID TRANSPORT SYSTEM PERMEASE PROTEIN LIVM"/>
    <property type="match status" value="1"/>
</dbReference>
<feature type="transmembrane region" description="Helical" evidence="6">
    <location>
        <begin position="88"/>
        <end position="109"/>
    </location>
</feature>
<feature type="transmembrane region" description="Helical" evidence="6">
    <location>
        <begin position="214"/>
        <end position="235"/>
    </location>
</feature>
<protein>
    <submittedName>
        <fullName evidence="7">Branched-chain amino acid ABC transporter permease</fullName>
    </submittedName>
</protein>